<sequence>MYVLVFGGGFSNDVPDPPTDVQLVICDGRVAQLQWELPAENNSPVRQFIIQTNSSFKPDVWETLKSQLPRNRTHQRVTLSPWGNYTFRILAENAVGLSKPSMVTKEICTTEAEVPRMNPQGVCSVNHSPNTLLIKWQPIPLEEQNGPGFKYQVSWMRYDSKDSIQESTVNASTNTLLVSGVFIFTLYDVHVTSINEMGPAMSPQKSYLLYSSEAG</sequence>
<dbReference type="Pfam" id="PF00041">
    <property type="entry name" value="fn3"/>
    <property type="match status" value="1"/>
</dbReference>
<dbReference type="OMA" id="KANDSPI"/>
<name>T1ERW5_HELRO</name>
<dbReference type="Gene3D" id="2.60.40.10">
    <property type="entry name" value="Immunoglobulins"/>
    <property type="match status" value="2"/>
</dbReference>
<organism evidence="4 5">
    <name type="scientific">Helobdella robusta</name>
    <name type="common">Californian leech</name>
    <dbReference type="NCBI Taxonomy" id="6412"/>
    <lineage>
        <taxon>Eukaryota</taxon>
        <taxon>Metazoa</taxon>
        <taxon>Spiralia</taxon>
        <taxon>Lophotrochozoa</taxon>
        <taxon>Annelida</taxon>
        <taxon>Clitellata</taxon>
        <taxon>Hirudinea</taxon>
        <taxon>Rhynchobdellida</taxon>
        <taxon>Glossiphoniidae</taxon>
        <taxon>Helobdella</taxon>
    </lineage>
</organism>
<dbReference type="OrthoDB" id="6244967at2759"/>
<dbReference type="SUPFAM" id="SSF49265">
    <property type="entry name" value="Fibronectin type III"/>
    <property type="match status" value="1"/>
</dbReference>
<dbReference type="CTD" id="20199315"/>
<dbReference type="InterPro" id="IPR036116">
    <property type="entry name" value="FN3_sf"/>
</dbReference>
<dbReference type="AlphaFoldDB" id="T1ERW5"/>
<dbReference type="SMART" id="SM00060">
    <property type="entry name" value="FN3"/>
    <property type="match status" value="2"/>
</dbReference>
<reference evidence="5" key="1">
    <citation type="submission" date="2012-12" db="EMBL/GenBank/DDBJ databases">
        <authorList>
            <person name="Hellsten U."/>
            <person name="Grimwood J."/>
            <person name="Chapman J.A."/>
            <person name="Shapiro H."/>
            <person name="Aerts A."/>
            <person name="Otillar R.P."/>
            <person name="Terry A.Y."/>
            <person name="Boore J.L."/>
            <person name="Simakov O."/>
            <person name="Marletaz F."/>
            <person name="Cho S.-J."/>
            <person name="Edsinger-Gonzales E."/>
            <person name="Havlak P."/>
            <person name="Kuo D.-H."/>
            <person name="Larsson T."/>
            <person name="Lv J."/>
            <person name="Arendt D."/>
            <person name="Savage R."/>
            <person name="Osoegawa K."/>
            <person name="de Jong P."/>
            <person name="Lindberg D.R."/>
            <person name="Seaver E.C."/>
            <person name="Weisblat D.A."/>
            <person name="Putnam N.H."/>
            <person name="Grigoriev I.V."/>
            <person name="Rokhsar D.S."/>
        </authorList>
    </citation>
    <scope>NUCLEOTIDE SEQUENCE</scope>
</reference>
<dbReference type="HOGENOM" id="CLU_1278704_0_0_1"/>
<dbReference type="PANTHER" id="PTHR13817:SF175">
    <property type="entry name" value="IG-LIKE AND FIBRONECTIN TYPE-III DOMAIN-CONTAINING PROTEIN C27B7.7"/>
    <property type="match status" value="1"/>
</dbReference>
<keyword evidence="1" id="KW-0677">Repeat</keyword>
<accession>T1ERW5</accession>
<evidence type="ECO:0000259" key="2">
    <source>
        <dbReference type="PROSITE" id="PS50853"/>
    </source>
</evidence>
<dbReference type="EMBL" id="KB096742">
    <property type="protein sequence ID" value="ESO02499.1"/>
    <property type="molecule type" value="Genomic_DNA"/>
</dbReference>
<proteinExistence type="predicted"/>
<dbReference type="InParanoid" id="T1ERW5"/>
<dbReference type="InterPro" id="IPR003961">
    <property type="entry name" value="FN3_dom"/>
</dbReference>
<dbReference type="CDD" id="cd00063">
    <property type="entry name" value="FN3"/>
    <property type="match status" value="2"/>
</dbReference>
<dbReference type="STRING" id="6412.T1ERW5"/>
<evidence type="ECO:0000256" key="1">
    <source>
        <dbReference type="ARBA" id="ARBA00022737"/>
    </source>
</evidence>
<dbReference type="GeneID" id="20199315"/>
<dbReference type="KEGG" id="hro:HELRODRAFT_161776"/>
<protein>
    <recommendedName>
        <fullName evidence="2">Fibronectin type-III domain-containing protein</fullName>
    </recommendedName>
</protein>
<feature type="domain" description="Fibronectin type-III" evidence="2">
    <location>
        <begin position="118"/>
        <end position="214"/>
    </location>
</feature>
<reference evidence="4" key="3">
    <citation type="submission" date="2015-06" db="UniProtKB">
        <authorList>
            <consortium name="EnsemblMetazoa"/>
        </authorList>
    </citation>
    <scope>IDENTIFICATION</scope>
</reference>
<evidence type="ECO:0000313" key="4">
    <source>
        <dbReference type="EnsemblMetazoa" id="HelroP161776"/>
    </source>
</evidence>
<dbReference type="RefSeq" id="XP_009019907.1">
    <property type="nucleotide sequence ID" value="XM_009021659.1"/>
</dbReference>
<gene>
    <name evidence="4" type="primary">20199315</name>
    <name evidence="3" type="ORF">HELRODRAFT_161776</name>
</gene>
<evidence type="ECO:0000313" key="3">
    <source>
        <dbReference type="EMBL" id="ESO02499.1"/>
    </source>
</evidence>
<reference evidence="3 5" key="2">
    <citation type="journal article" date="2013" name="Nature">
        <title>Insights into bilaterian evolution from three spiralian genomes.</title>
        <authorList>
            <person name="Simakov O."/>
            <person name="Marletaz F."/>
            <person name="Cho S.J."/>
            <person name="Edsinger-Gonzales E."/>
            <person name="Havlak P."/>
            <person name="Hellsten U."/>
            <person name="Kuo D.H."/>
            <person name="Larsson T."/>
            <person name="Lv J."/>
            <person name="Arendt D."/>
            <person name="Savage R."/>
            <person name="Osoegawa K."/>
            <person name="de Jong P."/>
            <person name="Grimwood J."/>
            <person name="Chapman J.A."/>
            <person name="Shapiro H."/>
            <person name="Aerts A."/>
            <person name="Otillar R.P."/>
            <person name="Terry A.Y."/>
            <person name="Boore J.L."/>
            <person name="Grigoriev I.V."/>
            <person name="Lindberg D.R."/>
            <person name="Seaver E.C."/>
            <person name="Weisblat D.A."/>
            <person name="Putnam N.H."/>
            <person name="Rokhsar D.S."/>
        </authorList>
    </citation>
    <scope>NUCLEOTIDE SEQUENCE</scope>
</reference>
<dbReference type="PANTHER" id="PTHR13817">
    <property type="entry name" value="TITIN"/>
    <property type="match status" value="1"/>
</dbReference>
<keyword evidence="5" id="KW-1185">Reference proteome</keyword>
<evidence type="ECO:0000313" key="5">
    <source>
        <dbReference type="Proteomes" id="UP000015101"/>
    </source>
</evidence>
<dbReference type="EMBL" id="AMQM01000915">
    <property type="status" value="NOT_ANNOTATED_CDS"/>
    <property type="molecule type" value="Genomic_DNA"/>
</dbReference>
<dbReference type="PROSITE" id="PS50853">
    <property type="entry name" value="FN3"/>
    <property type="match status" value="2"/>
</dbReference>
<dbReference type="InterPro" id="IPR013783">
    <property type="entry name" value="Ig-like_fold"/>
</dbReference>
<feature type="domain" description="Fibronectin type-III" evidence="2">
    <location>
        <begin position="17"/>
        <end position="112"/>
    </location>
</feature>
<dbReference type="InterPro" id="IPR050964">
    <property type="entry name" value="Striated_Muscle_Regulatory"/>
</dbReference>
<dbReference type="Proteomes" id="UP000015101">
    <property type="component" value="Unassembled WGS sequence"/>
</dbReference>
<dbReference type="EnsemblMetazoa" id="HelroT161776">
    <property type="protein sequence ID" value="HelroP161776"/>
    <property type="gene ID" value="HelroG161776"/>
</dbReference>
<dbReference type="eggNOG" id="KOG3513">
    <property type="taxonomic scope" value="Eukaryota"/>
</dbReference>